<feature type="transmembrane region" description="Helical" evidence="9">
    <location>
        <begin position="417"/>
        <end position="437"/>
    </location>
</feature>
<organism evidence="11 12">
    <name type="scientific">Rubroshorea leprosula</name>
    <dbReference type="NCBI Taxonomy" id="152421"/>
    <lineage>
        <taxon>Eukaryota</taxon>
        <taxon>Viridiplantae</taxon>
        <taxon>Streptophyta</taxon>
        <taxon>Embryophyta</taxon>
        <taxon>Tracheophyta</taxon>
        <taxon>Spermatophyta</taxon>
        <taxon>Magnoliopsida</taxon>
        <taxon>eudicotyledons</taxon>
        <taxon>Gunneridae</taxon>
        <taxon>Pentapetalae</taxon>
        <taxon>rosids</taxon>
        <taxon>malvids</taxon>
        <taxon>Malvales</taxon>
        <taxon>Dipterocarpaceae</taxon>
        <taxon>Rubroshorea</taxon>
    </lineage>
</organism>
<dbReference type="InterPro" id="IPR003663">
    <property type="entry name" value="Sugar/inositol_transpt"/>
</dbReference>
<dbReference type="PROSITE" id="PS50850">
    <property type="entry name" value="MFS"/>
    <property type="match status" value="1"/>
</dbReference>
<feature type="transmembrane region" description="Helical" evidence="9">
    <location>
        <begin position="116"/>
        <end position="135"/>
    </location>
</feature>
<comment type="subcellular location">
    <subcellularLocation>
        <location evidence="1">Membrane</location>
        <topology evidence="1">Multi-pass membrane protein</topology>
    </subcellularLocation>
</comment>
<dbReference type="FunFam" id="1.20.1250.20:FF:000043">
    <property type="entry name" value="sugar transporter ERD6-like 6"/>
    <property type="match status" value="1"/>
</dbReference>
<evidence type="ECO:0000256" key="4">
    <source>
        <dbReference type="ARBA" id="ARBA00022597"/>
    </source>
</evidence>
<dbReference type="GO" id="GO:0051119">
    <property type="term" value="F:sugar transmembrane transporter activity"/>
    <property type="evidence" value="ECO:0007669"/>
    <property type="project" value="InterPro"/>
</dbReference>
<evidence type="ECO:0000259" key="10">
    <source>
        <dbReference type="PROSITE" id="PS50850"/>
    </source>
</evidence>
<dbReference type="NCBIfam" id="TIGR00879">
    <property type="entry name" value="SP"/>
    <property type="match status" value="1"/>
</dbReference>
<keyword evidence="12" id="KW-1185">Reference proteome</keyword>
<feature type="transmembrane region" description="Helical" evidence="9">
    <location>
        <begin position="449"/>
        <end position="473"/>
    </location>
</feature>
<reference evidence="11 12" key="1">
    <citation type="journal article" date="2021" name="Commun. Biol.">
        <title>The genome of Shorea leprosula (Dipterocarpaceae) highlights the ecological relevance of drought in aseasonal tropical rainforests.</title>
        <authorList>
            <person name="Ng K.K.S."/>
            <person name="Kobayashi M.J."/>
            <person name="Fawcett J.A."/>
            <person name="Hatakeyama M."/>
            <person name="Paape T."/>
            <person name="Ng C.H."/>
            <person name="Ang C.C."/>
            <person name="Tnah L.H."/>
            <person name="Lee C.T."/>
            <person name="Nishiyama T."/>
            <person name="Sese J."/>
            <person name="O'Brien M.J."/>
            <person name="Copetti D."/>
            <person name="Mohd Noor M.I."/>
            <person name="Ong R.C."/>
            <person name="Putra M."/>
            <person name="Sireger I.Z."/>
            <person name="Indrioko S."/>
            <person name="Kosugi Y."/>
            <person name="Izuno A."/>
            <person name="Isagi Y."/>
            <person name="Lee S.L."/>
            <person name="Shimizu K.K."/>
        </authorList>
    </citation>
    <scope>NUCLEOTIDE SEQUENCE [LARGE SCALE GENOMIC DNA]</scope>
    <source>
        <strain evidence="11">214</strain>
    </source>
</reference>
<dbReference type="InterPro" id="IPR005829">
    <property type="entry name" value="Sugar_transporter_CS"/>
</dbReference>
<feature type="transmembrane region" description="Helical" evidence="9">
    <location>
        <begin position="175"/>
        <end position="193"/>
    </location>
</feature>
<evidence type="ECO:0000256" key="5">
    <source>
        <dbReference type="ARBA" id="ARBA00022692"/>
    </source>
</evidence>
<evidence type="ECO:0000256" key="3">
    <source>
        <dbReference type="ARBA" id="ARBA00022448"/>
    </source>
</evidence>
<accession>A0AAV5JQT3</accession>
<dbReference type="PROSITE" id="PS00216">
    <property type="entry name" value="SUGAR_TRANSPORT_1"/>
    <property type="match status" value="2"/>
</dbReference>
<feature type="transmembrane region" description="Helical" evidence="9">
    <location>
        <begin position="46"/>
        <end position="67"/>
    </location>
</feature>
<feature type="transmembrane region" description="Helical" evidence="9">
    <location>
        <begin position="319"/>
        <end position="340"/>
    </location>
</feature>
<dbReference type="PRINTS" id="PR00171">
    <property type="entry name" value="SUGRTRNSPORT"/>
</dbReference>
<proteinExistence type="inferred from homology"/>
<feature type="domain" description="Major facilitator superfamily (MFS) profile" evidence="10">
    <location>
        <begin position="51"/>
        <end position="477"/>
    </location>
</feature>
<keyword evidence="7 9" id="KW-0472">Membrane</keyword>
<evidence type="ECO:0000313" key="11">
    <source>
        <dbReference type="EMBL" id="GKV14833.1"/>
    </source>
</evidence>
<gene>
    <name evidence="11" type="ORF">SLEP1_g25646</name>
</gene>
<keyword evidence="3 8" id="KW-0813">Transport</keyword>
<evidence type="ECO:0000256" key="9">
    <source>
        <dbReference type="SAM" id="Phobius"/>
    </source>
</evidence>
<dbReference type="InterPro" id="IPR020846">
    <property type="entry name" value="MFS_dom"/>
</dbReference>
<dbReference type="Pfam" id="PF00083">
    <property type="entry name" value="Sugar_tr"/>
    <property type="match status" value="1"/>
</dbReference>
<evidence type="ECO:0000256" key="6">
    <source>
        <dbReference type="ARBA" id="ARBA00022989"/>
    </source>
</evidence>
<evidence type="ECO:0000256" key="8">
    <source>
        <dbReference type="RuleBase" id="RU003346"/>
    </source>
</evidence>
<feature type="transmembrane region" description="Helical" evidence="9">
    <location>
        <begin position="141"/>
        <end position="163"/>
    </location>
</feature>
<dbReference type="PANTHER" id="PTHR48021">
    <property type="match status" value="1"/>
</dbReference>
<evidence type="ECO:0000313" key="12">
    <source>
        <dbReference type="Proteomes" id="UP001054252"/>
    </source>
</evidence>
<dbReference type="InterPro" id="IPR050549">
    <property type="entry name" value="MFS_Trehalose_Transporter"/>
</dbReference>
<comment type="caution">
    <text evidence="11">The sequence shown here is derived from an EMBL/GenBank/DDBJ whole genome shotgun (WGS) entry which is preliminary data.</text>
</comment>
<keyword evidence="6 9" id="KW-1133">Transmembrane helix</keyword>
<evidence type="ECO:0000256" key="7">
    <source>
        <dbReference type="ARBA" id="ARBA00023136"/>
    </source>
</evidence>
<sequence length="497" mass="53681">MEEALLTRSSRSLNQKSSESIGFERHGSSFQAIVDELQSPFSTITFPLVFSTLIAICGSYVFGHAVGYSSPAQSGIMKDLGLTSSEYSLFSSILTVGGMLGAVLSGKIADLIGRRAAMGVAEVFSMAGWLAILLSEAAWTLYLGRFLLGCGIGLMSYAVPIYIAEITPKRVRGGFTALNPLMMGFGQSLAFLYGSLLNWRILALIGIIPGIIQLPGLFFIPESPRWLAKLGRLKDFEASLQRLRGPNADITQEAAEIKDYTLFLQYIQQEDGFLNLFRRRYARVLIVGVGLMLFQRFGGTYAFLFYASTIFEAGGFSSTIGTIAAAIVQLIGTTIGALVIDKYGRRPMLLISSVGACLGCILTGLAFLFQDFNFSKVLSAGLVFVGVLLYLGFLQVGLGGIPWIIMSEIFPINIKGAAGSLVILISWIGSLIIAYTFTFLFDWSSAGKAASIGTFFIYGGICAAGILFIATLVPETRGRALEEIQDSLVRSMQCNVQ</sequence>
<keyword evidence="4" id="KW-0762">Sugar transport</keyword>
<dbReference type="Proteomes" id="UP001054252">
    <property type="component" value="Unassembled WGS sequence"/>
</dbReference>
<evidence type="ECO:0000256" key="2">
    <source>
        <dbReference type="ARBA" id="ARBA00010992"/>
    </source>
</evidence>
<protein>
    <recommendedName>
        <fullName evidence="10">Major facilitator superfamily (MFS) profile domain-containing protein</fullName>
    </recommendedName>
</protein>
<keyword evidence="5 9" id="KW-0812">Transmembrane</keyword>
<feature type="transmembrane region" description="Helical" evidence="9">
    <location>
        <begin position="284"/>
        <end position="307"/>
    </location>
</feature>
<dbReference type="InterPro" id="IPR036259">
    <property type="entry name" value="MFS_trans_sf"/>
</dbReference>
<feature type="transmembrane region" description="Helical" evidence="9">
    <location>
        <begin position="347"/>
        <end position="369"/>
    </location>
</feature>
<dbReference type="PANTHER" id="PTHR48021:SF25">
    <property type="entry name" value="SUGAR TRANSPORTER ERD6-LIKE 5"/>
    <property type="match status" value="1"/>
</dbReference>
<dbReference type="GO" id="GO:0016020">
    <property type="term" value="C:membrane"/>
    <property type="evidence" value="ECO:0007669"/>
    <property type="project" value="UniProtKB-SubCell"/>
</dbReference>
<dbReference type="InterPro" id="IPR044775">
    <property type="entry name" value="MFS_ERD6/Tret1-like"/>
</dbReference>
<name>A0AAV5JQT3_9ROSI</name>
<dbReference type="Gene3D" id="1.20.1250.20">
    <property type="entry name" value="MFS general substrate transporter like domains"/>
    <property type="match status" value="1"/>
</dbReference>
<comment type="similarity">
    <text evidence="2 8">Belongs to the major facilitator superfamily. Sugar transporter (TC 2.A.1.1) family.</text>
</comment>
<dbReference type="EMBL" id="BPVZ01000042">
    <property type="protein sequence ID" value="GKV14833.1"/>
    <property type="molecule type" value="Genomic_DNA"/>
</dbReference>
<dbReference type="SUPFAM" id="SSF103473">
    <property type="entry name" value="MFS general substrate transporter"/>
    <property type="match status" value="1"/>
</dbReference>
<feature type="transmembrane region" description="Helical" evidence="9">
    <location>
        <begin position="199"/>
        <end position="220"/>
    </location>
</feature>
<dbReference type="CDD" id="cd17358">
    <property type="entry name" value="MFS_GLUT6_8_Class3_like"/>
    <property type="match status" value="1"/>
</dbReference>
<feature type="transmembrane region" description="Helical" evidence="9">
    <location>
        <begin position="381"/>
        <end position="405"/>
    </location>
</feature>
<feature type="transmembrane region" description="Helical" evidence="9">
    <location>
        <begin position="87"/>
        <end position="104"/>
    </location>
</feature>
<dbReference type="AlphaFoldDB" id="A0AAV5JQT3"/>
<dbReference type="InterPro" id="IPR005828">
    <property type="entry name" value="MFS_sugar_transport-like"/>
</dbReference>
<evidence type="ECO:0000256" key="1">
    <source>
        <dbReference type="ARBA" id="ARBA00004141"/>
    </source>
</evidence>